<keyword evidence="1 3" id="KW-0547">Nucleotide-binding</keyword>
<gene>
    <name evidence="5" type="ORF">COT66_00905</name>
</gene>
<protein>
    <recommendedName>
        <fullName evidence="4">ATP-cone domain-containing protein</fullName>
    </recommendedName>
</protein>
<name>A0A2M6XB55_9BACT</name>
<dbReference type="InterPro" id="IPR011856">
    <property type="entry name" value="tRNA_endonuc-like_dom_sf"/>
</dbReference>
<dbReference type="InterPro" id="IPR005144">
    <property type="entry name" value="ATP-cone_dom"/>
</dbReference>
<dbReference type="Proteomes" id="UP000231214">
    <property type="component" value="Unassembled WGS sequence"/>
</dbReference>
<dbReference type="EMBL" id="PEZK01000017">
    <property type="protein sequence ID" value="PIU02297.1"/>
    <property type="molecule type" value="Genomic_DNA"/>
</dbReference>
<dbReference type="InterPro" id="IPR011335">
    <property type="entry name" value="Restrct_endonuc-II-like"/>
</dbReference>
<evidence type="ECO:0000313" key="5">
    <source>
        <dbReference type="EMBL" id="PIU02297.1"/>
    </source>
</evidence>
<keyword evidence="2 3" id="KW-0067">ATP-binding</keyword>
<dbReference type="Gene3D" id="3.40.1350.10">
    <property type="match status" value="1"/>
</dbReference>
<evidence type="ECO:0000259" key="4">
    <source>
        <dbReference type="PROSITE" id="PS51161"/>
    </source>
</evidence>
<organism evidence="5 6">
    <name type="scientific">Candidatus Shapirobacteria bacterium CG09_land_8_20_14_0_10_49_15</name>
    <dbReference type="NCBI Taxonomy" id="1974482"/>
    <lineage>
        <taxon>Bacteria</taxon>
        <taxon>Candidatus Shapironibacteriota</taxon>
    </lineage>
</organism>
<proteinExistence type="predicted"/>
<comment type="caution">
    <text evidence="5">The sequence shown here is derived from an EMBL/GenBank/DDBJ whole genome shotgun (WGS) entry which is preliminary data.</text>
</comment>
<dbReference type="GO" id="GO:0009307">
    <property type="term" value="P:DNA restriction-modification system"/>
    <property type="evidence" value="ECO:0007669"/>
    <property type="project" value="InterPro"/>
</dbReference>
<dbReference type="GO" id="GO:0004519">
    <property type="term" value="F:endonuclease activity"/>
    <property type="evidence" value="ECO:0007669"/>
    <property type="project" value="InterPro"/>
</dbReference>
<evidence type="ECO:0000313" key="6">
    <source>
        <dbReference type="Proteomes" id="UP000231214"/>
    </source>
</evidence>
<sequence length="228" mass="26059">MGKKLWVTKYSGEKQPYDQKKVLGSIARSGVAKAAAATILGVVENQLYDGIPTSEIYEIADREIEKYGLPPERRPFYHLREALAKMGPFEFEGFVAQVLKKQGLVCQSDLIIPGFCVKHQIDVVAQDQQRGWYYVEIKHHRNFHRDTDLGTTAEVWARFEDLKQGFSHGRHQYNFVTGWLVTNTKFSDHAKQYAKCKGLKLTGWRYALNGHQDVGLEQMVKGLEGLLR</sequence>
<dbReference type="AlphaFoldDB" id="A0A2M6XB55"/>
<dbReference type="InterPro" id="IPR007560">
    <property type="entry name" value="Restrct_endonuc_IV_Mrr"/>
</dbReference>
<dbReference type="SUPFAM" id="SSF52980">
    <property type="entry name" value="Restriction endonuclease-like"/>
    <property type="match status" value="1"/>
</dbReference>
<accession>A0A2M6XB55</accession>
<evidence type="ECO:0000256" key="1">
    <source>
        <dbReference type="ARBA" id="ARBA00022741"/>
    </source>
</evidence>
<reference evidence="6" key="1">
    <citation type="submission" date="2017-09" db="EMBL/GenBank/DDBJ databases">
        <title>Depth-based differentiation of microbial function through sediment-hosted aquifers and enrichment of novel symbionts in the deep terrestrial subsurface.</title>
        <authorList>
            <person name="Probst A.J."/>
            <person name="Ladd B."/>
            <person name="Jarett J.K."/>
            <person name="Geller-Mcgrath D.E."/>
            <person name="Sieber C.M.K."/>
            <person name="Emerson J.B."/>
            <person name="Anantharaman K."/>
            <person name="Thomas B.C."/>
            <person name="Malmstrom R."/>
            <person name="Stieglmeier M."/>
            <person name="Klingl A."/>
            <person name="Woyke T."/>
            <person name="Ryan C.M."/>
            <person name="Banfield J.F."/>
        </authorList>
    </citation>
    <scope>NUCLEOTIDE SEQUENCE [LARGE SCALE GENOMIC DNA]</scope>
</reference>
<dbReference type="PROSITE" id="PS51161">
    <property type="entry name" value="ATP_CONE"/>
    <property type="match status" value="1"/>
</dbReference>
<dbReference type="GO" id="GO:0003677">
    <property type="term" value="F:DNA binding"/>
    <property type="evidence" value="ECO:0007669"/>
    <property type="project" value="InterPro"/>
</dbReference>
<dbReference type="GO" id="GO:0005524">
    <property type="term" value="F:ATP binding"/>
    <property type="evidence" value="ECO:0007669"/>
    <property type="project" value="UniProtKB-UniRule"/>
</dbReference>
<dbReference type="Pfam" id="PF04471">
    <property type="entry name" value="Mrr_cat"/>
    <property type="match status" value="1"/>
</dbReference>
<feature type="domain" description="ATP-cone" evidence="4">
    <location>
        <begin position="5"/>
        <end position="85"/>
    </location>
</feature>
<evidence type="ECO:0000256" key="3">
    <source>
        <dbReference type="PROSITE-ProRule" id="PRU00492"/>
    </source>
</evidence>
<evidence type="ECO:0000256" key="2">
    <source>
        <dbReference type="ARBA" id="ARBA00022840"/>
    </source>
</evidence>